<dbReference type="InterPro" id="IPR050624">
    <property type="entry name" value="HTH-type_Tx_Regulator"/>
</dbReference>
<evidence type="ECO:0000256" key="1">
    <source>
        <dbReference type="ARBA" id="ARBA00023125"/>
    </source>
</evidence>
<reference evidence="4 5" key="1">
    <citation type="submission" date="2016-11" db="EMBL/GenBank/DDBJ databases">
        <authorList>
            <person name="Jaros S."/>
            <person name="Januszkiewicz K."/>
            <person name="Wedrychowicz H."/>
        </authorList>
    </citation>
    <scope>NUCLEOTIDE SEQUENCE [LARGE SCALE GENOMIC DNA]</scope>
    <source>
        <strain evidence="4 5">DSM 24574</strain>
    </source>
</reference>
<sequence length="219" mass="24818">MSVVILSKDELIRVEVLKASRTLFQRFGLFKTTMEDIAKAVGKGKSTLYYYYESKDEIFDAVIREDMQEVFSLVKAAVEKACTAEEKLRMFTISKIRAINQKANLYGIVFGEISENPQLIKGLKKNFEAQELELLRDILVFGINNHEFKRITDQDLDDLSHIMLSATRGIEMGLLEDCRIKKMGDRLEVILDLICHGIKSGGRIQEPGARSQKPGVGIQ</sequence>
<dbReference type="GO" id="GO:0003677">
    <property type="term" value="F:DNA binding"/>
    <property type="evidence" value="ECO:0007669"/>
    <property type="project" value="UniProtKB-UniRule"/>
</dbReference>
<dbReference type="OrthoDB" id="9789566at2"/>
<dbReference type="SUPFAM" id="SSF46689">
    <property type="entry name" value="Homeodomain-like"/>
    <property type="match status" value="1"/>
</dbReference>
<feature type="DNA-binding region" description="H-T-H motif" evidence="2">
    <location>
        <begin position="33"/>
        <end position="52"/>
    </location>
</feature>
<dbReference type="RefSeq" id="WP_073139422.1">
    <property type="nucleotide sequence ID" value="NZ_FQWQ01000003.1"/>
</dbReference>
<evidence type="ECO:0000259" key="3">
    <source>
        <dbReference type="PROSITE" id="PS50977"/>
    </source>
</evidence>
<dbReference type="Gene3D" id="1.10.10.60">
    <property type="entry name" value="Homeodomain-like"/>
    <property type="match status" value="1"/>
</dbReference>
<dbReference type="PANTHER" id="PTHR43479">
    <property type="entry name" value="ACREF/ENVCD OPERON REPRESSOR-RELATED"/>
    <property type="match status" value="1"/>
</dbReference>
<dbReference type="PANTHER" id="PTHR43479:SF11">
    <property type="entry name" value="ACREF_ENVCD OPERON REPRESSOR-RELATED"/>
    <property type="match status" value="1"/>
</dbReference>
<name>A0A1M5UU71_9BACT</name>
<proteinExistence type="predicted"/>
<dbReference type="Proteomes" id="UP000184212">
    <property type="component" value="Unassembled WGS sequence"/>
</dbReference>
<dbReference type="InterPro" id="IPR001647">
    <property type="entry name" value="HTH_TetR"/>
</dbReference>
<feature type="domain" description="HTH tetR-type" evidence="3">
    <location>
        <begin position="10"/>
        <end position="70"/>
    </location>
</feature>
<dbReference type="Gene3D" id="1.10.357.10">
    <property type="entry name" value="Tetracycline Repressor, domain 2"/>
    <property type="match status" value="1"/>
</dbReference>
<evidence type="ECO:0000313" key="4">
    <source>
        <dbReference type="EMBL" id="SHH66495.1"/>
    </source>
</evidence>
<dbReference type="Pfam" id="PF00440">
    <property type="entry name" value="TetR_N"/>
    <property type="match status" value="1"/>
</dbReference>
<keyword evidence="1 2" id="KW-0238">DNA-binding</keyword>
<evidence type="ECO:0000313" key="5">
    <source>
        <dbReference type="Proteomes" id="UP000184212"/>
    </source>
</evidence>
<evidence type="ECO:0000256" key="2">
    <source>
        <dbReference type="PROSITE-ProRule" id="PRU00335"/>
    </source>
</evidence>
<gene>
    <name evidence="4" type="ORF">SAMN04488109_4918</name>
</gene>
<dbReference type="InterPro" id="IPR009057">
    <property type="entry name" value="Homeodomain-like_sf"/>
</dbReference>
<dbReference type="PROSITE" id="PS50977">
    <property type="entry name" value="HTH_TETR_2"/>
    <property type="match status" value="1"/>
</dbReference>
<dbReference type="EMBL" id="FQWQ01000003">
    <property type="protein sequence ID" value="SHH66495.1"/>
    <property type="molecule type" value="Genomic_DNA"/>
</dbReference>
<dbReference type="STRING" id="947013.SAMN04488109_4918"/>
<keyword evidence="5" id="KW-1185">Reference proteome</keyword>
<protein>
    <submittedName>
        <fullName evidence="4">Transcriptional regulator, TetR family</fullName>
    </submittedName>
</protein>
<accession>A0A1M5UU71</accession>
<organism evidence="4 5">
    <name type="scientific">Chryseolinea serpens</name>
    <dbReference type="NCBI Taxonomy" id="947013"/>
    <lineage>
        <taxon>Bacteria</taxon>
        <taxon>Pseudomonadati</taxon>
        <taxon>Bacteroidota</taxon>
        <taxon>Cytophagia</taxon>
        <taxon>Cytophagales</taxon>
        <taxon>Fulvivirgaceae</taxon>
        <taxon>Chryseolinea</taxon>
    </lineage>
</organism>
<dbReference type="PRINTS" id="PR00455">
    <property type="entry name" value="HTHTETR"/>
</dbReference>
<dbReference type="AlphaFoldDB" id="A0A1M5UU71"/>